<keyword evidence="2" id="KW-0456">Lyase</keyword>
<evidence type="ECO:0000256" key="2">
    <source>
        <dbReference type="ARBA" id="ARBA00023239"/>
    </source>
</evidence>
<dbReference type="InterPro" id="IPR002762">
    <property type="entry name" value="CbiX-like"/>
</dbReference>
<dbReference type="GeneID" id="57692465"/>
<sequence>MHKTILVVHGMRKGKLNETLLNFIHRTFNDNAVDYDVAFLESETIQLDEVIQNNIDAGYQRIHLIPLLLFSASHYYEDIQAICETFNKRESNLQLVLGKPLGTHPMMKQWVESQIDSYQHEMDASTGIVLFAHGNARFNEPDIALTEICDKLSTPTRPCYPSMVYGDYTFTTTLPQIAQKHHKLIIIPFFFYDGYLVNKSKRRIQELNLPNTIVYTSAINFHPVLEAVVRERMAECEEVPHVSHSSESCK</sequence>
<dbReference type="AlphaFoldDB" id="A0A2T4MI80"/>
<evidence type="ECO:0000313" key="3">
    <source>
        <dbReference type="EMBL" id="NJI02708.1"/>
    </source>
</evidence>
<comment type="caution">
    <text evidence="3">The sequence shown here is derived from an EMBL/GenBank/DDBJ whole genome shotgun (WGS) entry which is preliminary data.</text>
</comment>
<proteinExistence type="predicted"/>
<dbReference type="Proteomes" id="UP000646308">
    <property type="component" value="Unassembled WGS sequence"/>
</dbReference>
<dbReference type="PANTHER" id="PTHR33542">
    <property type="entry name" value="SIROHYDROCHLORIN FERROCHELATASE, CHLOROPLASTIC"/>
    <property type="match status" value="1"/>
</dbReference>
<dbReference type="Gene3D" id="3.40.50.1400">
    <property type="match status" value="2"/>
</dbReference>
<dbReference type="EMBL" id="WMFL01000079">
    <property type="protein sequence ID" value="NJI02708.1"/>
    <property type="molecule type" value="Genomic_DNA"/>
</dbReference>
<evidence type="ECO:0000256" key="1">
    <source>
        <dbReference type="ARBA" id="ARBA00022723"/>
    </source>
</evidence>
<dbReference type="RefSeq" id="WP_107368233.1">
    <property type="nucleotide sequence ID" value="NZ_CP045927.1"/>
</dbReference>
<accession>A0A2T4MI80</accession>
<dbReference type="GO" id="GO:0046872">
    <property type="term" value="F:metal ion binding"/>
    <property type="evidence" value="ECO:0007669"/>
    <property type="project" value="UniProtKB-KW"/>
</dbReference>
<keyword evidence="1" id="KW-0479">Metal-binding</keyword>
<protein>
    <submittedName>
        <fullName evidence="3">Sirohydrochlorin chelatase</fullName>
    </submittedName>
</protein>
<dbReference type="SUPFAM" id="SSF53800">
    <property type="entry name" value="Chelatase"/>
    <property type="match status" value="1"/>
</dbReference>
<organism evidence="3 4">
    <name type="scientific">Staphylococcus agnetis</name>
    <dbReference type="NCBI Taxonomy" id="985762"/>
    <lineage>
        <taxon>Bacteria</taxon>
        <taxon>Bacillati</taxon>
        <taxon>Bacillota</taxon>
        <taxon>Bacilli</taxon>
        <taxon>Bacillales</taxon>
        <taxon>Staphylococcaceae</taxon>
        <taxon>Staphylococcus</taxon>
    </lineage>
</organism>
<name>A0A2T4MI80_9STAP</name>
<dbReference type="Pfam" id="PF01903">
    <property type="entry name" value="CbiX"/>
    <property type="match status" value="1"/>
</dbReference>
<evidence type="ECO:0000313" key="4">
    <source>
        <dbReference type="Proteomes" id="UP000646308"/>
    </source>
</evidence>
<dbReference type="InterPro" id="IPR050963">
    <property type="entry name" value="Sirohydro_Cobaltochel/CbiX"/>
</dbReference>
<reference evidence="3" key="1">
    <citation type="submission" date="2019-11" db="EMBL/GenBank/DDBJ databases">
        <title>Whole genome comparisons of Staphylococcus agnetis isolates from cattle and chickens.</title>
        <authorList>
            <person name="Rhoads D."/>
            <person name="Shwani A."/>
            <person name="Adkins P."/>
            <person name="Calcutt M."/>
            <person name="Middleton J."/>
        </authorList>
    </citation>
    <scope>NUCLEOTIDE SEQUENCE</scope>
    <source>
        <strain evidence="3">1387</strain>
    </source>
</reference>
<dbReference type="PANTHER" id="PTHR33542:SF3">
    <property type="entry name" value="SIROHYDROCHLORIN FERROCHELATASE, CHLOROPLASTIC"/>
    <property type="match status" value="1"/>
</dbReference>
<dbReference type="CDD" id="cd03416">
    <property type="entry name" value="CbiX_SirB_N"/>
    <property type="match status" value="1"/>
</dbReference>
<dbReference type="GO" id="GO:0016829">
    <property type="term" value="F:lyase activity"/>
    <property type="evidence" value="ECO:0007669"/>
    <property type="project" value="UniProtKB-KW"/>
</dbReference>
<gene>
    <name evidence="3" type="ORF">GLV84_07700</name>
</gene>